<keyword evidence="11" id="KW-1185">Reference proteome</keyword>
<dbReference type="InterPro" id="IPR034193">
    <property type="entry name" value="PCSK9_ProteinaseK-like"/>
</dbReference>
<dbReference type="InterPro" id="IPR050131">
    <property type="entry name" value="Peptidase_S8_subtilisin-like"/>
</dbReference>
<dbReference type="FunFam" id="3.40.50.200:FF:000007">
    <property type="entry name" value="Subtilisin-like serine protease"/>
    <property type="match status" value="1"/>
</dbReference>
<sequence length="417" mass="44142">MTFNIQLYFLVNLFILFFISINKVSAQNEGIVPNRYIVVLKDSCADIAGIQTHVKELEAEIKQKTNQTVQFDVRRMYTSALMGYSAFLDDRALAIVKASPDVVFVEHDQYLTSNDLQTGGPWGLGRTNARFKASSPYKFTFDPSWGAGVTVYILDTGINTNHIDFGGRATTGMIAVSGENATDCIGHGTHVAGTVGSNTYGIARNASIVGVKVFMCNGTGRVSNTIAGLNWVLSDYTNRTKNSITKKTSKPKAIVNLSVSGPYSSALNAAIKNVVSAGIAVVSSAGNAADNACKYSPASAPATICVGAINVTEHVAPFSNYGKCVNIFAPGVSIRSTYIGSNNATALMSGTSMAAPHVSGVLAAIQSKSGPNPYPVQQLRSMLLSNATVGVLNITNASPNVMVYNPLILGIITQPYI</sequence>
<dbReference type="InterPro" id="IPR023827">
    <property type="entry name" value="Peptidase_S8_Asp-AS"/>
</dbReference>
<evidence type="ECO:0008006" key="12">
    <source>
        <dbReference type="Google" id="ProtNLM"/>
    </source>
</evidence>
<keyword evidence="2 5" id="KW-0645">Protease</keyword>
<dbReference type="SUPFAM" id="SSF52743">
    <property type="entry name" value="Subtilisin-like"/>
    <property type="match status" value="1"/>
</dbReference>
<dbReference type="EMBL" id="MBFS01000168">
    <property type="protein sequence ID" value="PVV04034.1"/>
    <property type="molecule type" value="Genomic_DNA"/>
</dbReference>
<keyword evidence="4 5" id="KW-0720">Serine protease</keyword>
<organism evidence="10 11">
    <name type="scientific">Smittium megazygosporum</name>
    <dbReference type="NCBI Taxonomy" id="133381"/>
    <lineage>
        <taxon>Eukaryota</taxon>
        <taxon>Fungi</taxon>
        <taxon>Fungi incertae sedis</taxon>
        <taxon>Zoopagomycota</taxon>
        <taxon>Kickxellomycotina</taxon>
        <taxon>Harpellomycetes</taxon>
        <taxon>Harpellales</taxon>
        <taxon>Legeriomycetaceae</taxon>
        <taxon>Smittium</taxon>
    </lineage>
</organism>
<dbReference type="CDD" id="cd04077">
    <property type="entry name" value="Peptidases_S8_PCSK9_ProteinaseK_like"/>
    <property type="match status" value="1"/>
</dbReference>
<dbReference type="PANTHER" id="PTHR43806">
    <property type="entry name" value="PEPTIDASE S8"/>
    <property type="match status" value="1"/>
</dbReference>
<dbReference type="PROSITE" id="PS51892">
    <property type="entry name" value="SUBTILASE"/>
    <property type="match status" value="1"/>
</dbReference>
<dbReference type="InterPro" id="IPR022398">
    <property type="entry name" value="Peptidase_S8_His-AS"/>
</dbReference>
<evidence type="ECO:0000256" key="3">
    <source>
        <dbReference type="ARBA" id="ARBA00022801"/>
    </source>
</evidence>
<feature type="active site" description="Charge relay system" evidence="5">
    <location>
        <position position="187"/>
    </location>
</feature>
<dbReference type="PANTHER" id="PTHR43806:SF66">
    <property type="entry name" value="SERIN ENDOPEPTIDASE"/>
    <property type="match status" value="1"/>
</dbReference>
<evidence type="ECO:0000313" key="10">
    <source>
        <dbReference type="EMBL" id="PVV04034.1"/>
    </source>
</evidence>
<evidence type="ECO:0000256" key="7">
    <source>
        <dbReference type="SAM" id="SignalP"/>
    </source>
</evidence>
<feature type="active site" description="Charge relay system" evidence="5">
    <location>
        <position position="155"/>
    </location>
</feature>
<evidence type="ECO:0000256" key="4">
    <source>
        <dbReference type="ARBA" id="ARBA00022825"/>
    </source>
</evidence>
<evidence type="ECO:0000313" key="11">
    <source>
        <dbReference type="Proteomes" id="UP000245609"/>
    </source>
</evidence>
<evidence type="ECO:0000256" key="5">
    <source>
        <dbReference type="PROSITE-ProRule" id="PRU01240"/>
    </source>
</evidence>
<dbReference type="InterPro" id="IPR036852">
    <property type="entry name" value="Peptidase_S8/S53_dom_sf"/>
</dbReference>
<comment type="similarity">
    <text evidence="1 5 6">Belongs to the peptidase S8 family.</text>
</comment>
<dbReference type="PROSITE" id="PS00136">
    <property type="entry name" value="SUBTILASE_ASP"/>
    <property type="match status" value="1"/>
</dbReference>
<dbReference type="Gene3D" id="3.30.70.80">
    <property type="entry name" value="Peptidase S8 propeptide/proteinase inhibitor I9"/>
    <property type="match status" value="1"/>
</dbReference>
<evidence type="ECO:0000256" key="2">
    <source>
        <dbReference type="ARBA" id="ARBA00022670"/>
    </source>
</evidence>
<gene>
    <name evidence="10" type="ORF">BB560_001471</name>
</gene>
<dbReference type="GO" id="GO:0006508">
    <property type="term" value="P:proteolysis"/>
    <property type="evidence" value="ECO:0007669"/>
    <property type="project" value="UniProtKB-KW"/>
</dbReference>
<dbReference type="PROSITE" id="PS00137">
    <property type="entry name" value="SUBTILASE_HIS"/>
    <property type="match status" value="1"/>
</dbReference>
<dbReference type="GO" id="GO:0004252">
    <property type="term" value="F:serine-type endopeptidase activity"/>
    <property type="evidence" value="ECO:0007669"/>
    <property type="project" value="UniProtKB-UniRule"/>
</dbReference>
<dbReference type="GO" id="GO:0005615">
    <property type="term" value="C:extracellular space"/>
    <property type="evidence" value="ECO:0007669"/>
    <property type="project" value="TreeGrafter"/>
</dbReference>
<dbReference type="InterPro" id="IPR015500">
    <property type="entry name" value="Peptidase_S8_subtilisin-rel"/>
</dbReference>
<evidence type="ECO:0000256" key="1">
    <source>
        <dbReference type="ARBA" id="ARBA00011073"/>
    </source>
</evidence>
<evidence type="ECO:0000256" key="6">
    <source>
        <dbReference type="RuleBase" id="RU003355"/>
    </source>
</evidence>
<evidence type="ECO:0000259" key="9">
    <source>
        <dbReference type="Pfam" id="PF05922"/>
    </source>
</evidence>
<dbReference type="InterPro" id="IPR000209">
    <property type="entry name" value="Peptidase_S8/S53_dom"/>
</dbReference>
<feature type="signal peptide" evidence="7">
    <location>
        <begin position="1"/>
        <end position="26"/>
    </location>
</feature>
<dbReference type="InterPro" id="IPR023828">
    <property type="entry name" value="Peptidase_S8_Ser-AS"/>
</dbReference>
<feature type="domain" description="Peptidase S8/S53" evidence="8">
    <location>
        <begin position="146"/>
        <end position="389"/>
    </location>
</feature>
<comment type="caution">
    <text evidence="10">The sequence shown here is derived from an EMBL/GenBank/DDBJ whole genome shotgun (WGS) entry which is preliminary data.</text>
</comment>
<proteinExistence type="inferred from homology"/>
<dbReference type="OrthoDB" id="206201at2759"/>
<keyword evidence="7" id="KW-0732">Signal</keyword>
<dbReference type="Pfam" id="PF05922">
    <property type="entry name" value="Inhibitor_I9"/>
    <property type="match status" value="1"/>
</dbReference>
<name>A0A2T9ZHH6_9FUNG</name>
<accession>A0A2T9ZHH6</accession>
<feature type="domain" description="Inhibitor I9" evidence="9">
    <location>
        <begin position="35"/>
        <end position="111"/>
    </location>
</feature>
<dbReference type="AlphaFoldDB" id="A0A2T9ZHH6"/>
<reference evidence="10 11" key="1">
    <citation type="journal article" date="2018" name="MBio">
        <title>Comparative Genomics Reveals the Core Gene Toolbox for the Fungus-Insect Symbiosis.</title>
        <authorList>
            <person name="Wang Y."/>
            <person name="Stata M."/>
            <person name="Wang W."/>
            <person name="Stajich J.E."/>
            <person name="White M.M."/>
            <person name="Moncalvo J.M."/>
        </authorList>
    </citation>
    <scope>NUCLEOTIDE SEQUENCE [LARGE SCALE GENOMIC DNA]</scope>
    <source>
        <strain evidence="10 11">SC-DP-2</strain>
    </source>
</reference>
<feature type="chain" id="PRO_5015649340" description="Peptidase S8/S53 domain-containing protein" evidence="7">
    <location>
        <begin position="27"/>
        <end position="417"/>
    </location>
</feature>
<dbReference type="Pfam" id="PF00082">
    <property type="entry name" value="Peptidase_S8"/>
    <property type="match status" value="1"/>
</dbReference>
<dbReference type="Proteomes" id="UP000245609">
    <property type="component" value="Unassembled WGS sequence"/>
</dbReference>
<dbReference type="Gene3D" id="3.40.50.200">
    <property type="entry name" value="Peptidase S8/S53 domain"/>
    <property type="match status" value="1"/>
</dbReference>
<dbReference type="STRING" id="133381.A0A2T9ZHH6"/>
<dbReference type="InterPro" id="IPR010259">
    <property type="entry name" value="S8pro/Inhibitor_I9"/>
</dbReference>
<dbReference type="PROSITE" id="PS00138">
    <property type="entry name" value="SUBTILASE_SER"/>
    <property type="match status" value="1"/>
</dbReference>
<protein>
    <recommendedName>
        <fullName evidence="12">Peptidase S8/S53 domain-containing protein</fullName>
    </recommendedName>
</protein>
<evidence type="ECO:0000259" key="8">
    <source>
        <dbReference type="Pfam" id="PF00082"/>
    </source>
</evidence>
<feature type="active site" description="Charge relay system" evidence="5">
    <location>
        <position position="352"/>
    </location>
</feature>
<keyword evidence="3 5" id="KW-0378">Hydrolase</keyword>
<dbReference type="PRINTS" id="PR00723">
    <property type="entry name" value="SUBTILISIN"/>
</dbReference>
<dbReference type="InterPro" id="IPR037045">
    <property type="entry name" value="S8pro/Inhibitor_I9_sf"/>
</dbReference>